<dbReference type="AlphaFoldDB" id="A0A086AJN7"/>
<comment type="caution">
    <text evidence="1">The sequence shown here is derived from an EMBL/GenBank/DDBJ whole genome shotgun (WGS) entry which is preliminary data.</text>
</comment>
<proteinExistence type="predicted"/>
<dbReference type="EMBL" id="MUGY01000002">
    <property type="protein sequence ID" value="OXA97698.1"/>
    <property type="molecule type" value="Genomic_DNA"/>
</dbReference>
<protein>
    <submittedName>
        <fullName evidence="1">Uncharacterized protein</fullName>
    </submittedName>
</protein>
<evidence type="ECO:0000313" key="4">
    <source>
        <dbReference type="Proteomes" id="UP000198424"/>
    </source>
</evidence>
<dbReference type="RefSeq" id="WP_035621034.1">
    <property type="nucleotide sequence ID" value="NZ_JBEWQG010000023.1"/>
</dbReference>
<accession>A0A086AJN7</accession>
<gene>
    <name evidence="2" type="ORF">B0A62_02225</name>
    <name evidence="1" type="ORF">IW20_09030</name>
</gene>
<sequence length="203" mass="24117">MKNFTFLFLFLFSFQSWSQSDQKTWLQKNKYDSAISYFDKNEFDAAADFFLFAYKIKPESELGKISKNKFDSLKPVIRKKLIDKLVGTWKMNGNIPSWSHKNIQSNKLDNELMIVDSDKISYYLQNSTTKEMKLVKTEEIVFYDSFEKNNHITEIMTSDKQLWSYYIDEYSKNLRAINTGKITNKGKTKIDLDNDEIYYIRID</sequence>
<dbReference type="OrthoDB" id="1374240at2"/>
<dbReference type="Proteomes" id="UP000028712">
    <property type="component" value="Unassembled WGS sequence"/>
</dbReference>
<dbReference type="EMBL" id="JPRM01000012">
    <property type="protein sequence ID" value="KFF16901.1"/>
    <property type="molecule type" value="Genomic_DNA"/>
</dbReference>
<keyword evidence="4" id="KW-1185">Reference proteome</keyword>
<evidence type="ECO:0000313" key="3">
    <source>
        <dbReference type="Proteomes" id="UP000028712"/>
    </source>
</evidence>
<reference evidence="1 3" key="1">
    <citation type="submission" date="2014-07" db="EMBL/GenBank/DDBJ databases">
        <title>Genome of Flavobacterium hydatis DSM 2063.</title>
        <authorList>
            <person name="Pipes S.E."/>
            <person name="Stropko S.J."/>
            <person name="Newman J.D."/>
        </authorList>
    </citation>
    <scope>NUCLEOTIDE SEQUENCE [LARGE SCALE GENOMIC DNA]</scope>
    <source>
        <strain evidence="1 3">DSM 2063</strain>
    </source>
</reference>
<dbReference type="STRING" id="991.IW20_09030"/>
<organism evidence="1 3">
    <name type="scientific">Flavobacterium hydatis</name>
    <name type="common">Cytophaga aquatilis</name>
    <dbReference type="NCBI Taxonomy" id="991"/>
    <lineage>
        <taxon>Bacteria</taxon>
        <taxon>Pseudomonadati</taxon>
        <taxon>Bacteroidota</taxon>
        <taxon>Flavobacteriia</taxon>
        <taxon>Flavobacteriales</taxon>
        <taxon>Flavobacteriaceae</taxon>
        <taxon>Flavobacterium</taxon>
    </lineage>
</organism>
<evidence type="ECO:0000313" key="1">
    <source>
        <dbReference type="EMBL" id="KFF16901.1"/>
    </source>
</evidence>
<name>A0A086AJN7_FLAHY</name>
<dbReference type="Proteomes" id="UP000198424">
    <property type="component" value="Unassembled WGS sequence"/>
</dbReference>
<evidence type="ECO:0000313" key="2">
    <source>
        <dbReference type="EMBL" id="OXA97698.1"/>
    </source>
</evidence>
<dbReference type="eggNOG" id="ENOG502ZQE6">
    <property type="taxonomic scope" value="Bacteria"/>
</dbReference>
<reference evidence="2 4" key="2">
    <citation type="submission" date="2016-11" db="EMBL/GenBank/DDBJ databases">
        <title>Whole genomes of Flavobacteriaceae.</title>
        <authorList>
            <person name="Stine C."/>
            <person name="Li C."/>
            <person name="Tadesse D."/>
        </authorList>
    </citation>
    <scope>NUCLEOTIDE SEQUENCE [LARGE SCALE GENOMIC DNA]</scope>
    <source>
        <strain evidence="2 4">ATCC 29551</strain>
    </source>
</reference>